<dbReference type="SUPFAM" id="SSF53850">
    <property type="entry name" value="Periplasmic binding protein-like II"/>
    <property type="match status" value="1"/>
</dbReference>
<evidence type="ECO:0000313" key="4">
    <source>
        <dbReference type="Proteomes" id="UP000184476"/>
    </source>
</evidence>
<reference evidence="3 4" key="1">
    <citation type="submission" date="2016-11" db="EMBL/GenBank/DDBJ databases">
        <authorList>
            <person name="Jaros S."/>
            <person name="Januszkiewicz K."/>
            <person name="Wedrychowicz H."/>
        </authorList>
    </citation>
    <scope>NUCLEOTIDE SEQUENCE [LARGE SCALE GENOMIC DNA]</scope>
    <source>
        <strain evidence="3 4">DSM 44666</strain>
    </source>
</reference>
<dbReference type="InterPro" id="IPR032791">
    <property type="entry name" value="YhfZ_C"/>
</dbReference>
<feature type="domain" description="Uncharacterised protein YhfZ C-terminal" evidence="2">
    <location>
        <begin position="75"/>
        <end position="308"/>
    </location>
</feature>
<name>A0A1M4Z9B9_9BACL</name>
<dbReference type="STRING" id="112248.SAMN05444392_108114"/>
<dbReference type="Proteomes" id="UP000184476">
    <property type="component" value="Unassembled WGS sequence"/>
</dbReference>
<dbReference type="OrthoDB" id="147067at2"/>
<feature type="domain" description="YhfZ helix-turn-helix" evidence="1">
    <location>
        <begin position="27"/>
        <end position="71"/>
    </location>
</feature>
<dbReference type="InterPro" id="IPR036388">
    <property type="entry name" value="WH-like_DNA-bd_sf"/>
</dbReference>
<dbReference type="Pfam" id="PF14503">
    <property type="entry name" value="YhfZ_C"/>
    <property type="match status" value="1"/>
</dbReference>
<proteinExistence type="predicted"/>
<dbReference type="EMBL" id="FQVL01000008">
    <property type="protein sequence ID" value="SHF14575.1"/>
    <property type="molecule type" value="Genomic_DNA"/>
</dbReference>
<dbReference type="InterPro" id="IPR041444">
    <property type="entry name" value="HTH_41"/>
</dbReference>
<accession>A0A1M4Z9B9</accession>
<dbReference type="AlphaFoldDB" id="A0A1M4Z9B9"/>
<evidence type="ECO:0000313" key="3">
    <source>
        <dbReference type="EMBL" id="SHF14575.1"/>
    </source>
</evidence>
<keyword evidence="4" id="KW-1185">Reference proteome</keyword>
<dbReference type="Pfam" id="PF14502">
    <property type="entry name" value="HTH_41"/>
    <property type="match status" value="1"/>
</dbReference>
<dbReference type="Gene3D" id="3.40.190.10">
    <property type="entry name" value="Periplasmic binding protein-like II"/>
    <property type="match status" value="2"/>
</dbReference>
<organism evidence="3 4">
    <name type="scientific">Seinonella peptonophila</name>
    <dbReference type="NCBI Taxonomy" id="112248"/>
    <lineage>
        <taxon>Bacteria</taxon>
        <taxon>Bacillati</taxon>
        <taxon>Bacillota</taxon>
        <taxon>Bacilli</taxon>
        <taxon>Bacillales</taxon>
        <taxon>Thermoactinomycetaceae</taxon>
        <taxon>Seinonella</taxon>
    </lineage>
</organism>
<evidence type="ECO:0000259" key="1">
    <source>
        <dbReference type="Pfam" id="PF14502"/>
    </source>
</evidence>
<evidence type="ECO:0000259" key="2">
    <source>
        <dbReference type="Pfam" id="PF14503"/>
    </source>
</evidence>
<dbReference type="Gene3D" id="1.10.10.10">
    <property type="entry name" value="Winged helix-like DNA-binding domain superfamily/Winged helix DNA-binding domain"/>
    <property type="match status" value="1"/>
</dbReference>
<dbReference type="NCBIfam" id="NF041241">
    <property type="entry name" value="YhfZ_full"/>
    <property type="match status" value="1"/>
</dbReference>
<protein>
    <submittedName>
        <fullName evidence="3">Transcriptional regulator, GntR family</fullName>
    </submittedName>
</protein>
<gene>
    <name evidence="3" type="ORF">SAMN05444392_108114</name>
</gene>
<sequence length="308" mass="34670">MEQMLLTKYGFAAQKIARKMLTIEVNQRIPRISDFASELSLGRGTIQGALRFLEENQAIRVESRGHLGTFLLAKDNHKLLQFSGIGQLIGAMPLPYSKKYEGLATGLTKAFKKKDLPFHLAYMRGSLPRVKAMLDGRYDFAIVSRLAAELICKQDPAVQIGLTFGPFSYVSGHSIFLSHPEYTRIESGMKIGIDHTSDDQRELTLAECEGLDVTFIELSYMNLLDMLEIGQIDAAIWNKDEVGRNAPLMKQIPLSRSHAKKIEQKITEACLLIKAEQTELQTILSMLSVEEILETQKKVETKQILPHY</sequence>